<comment type="subcellular location">
    <subcellularLocation>
        <location evidence="1 13">Cell membrane</location>
        <topology evidence="1 13">Multi-pass membrane protein</topology>
    </subcellularLocation>
</comment>
<evidence type="ECO:0000259" key="14">
    <source>
        <dbReference type="PROSITE" id="PS50928"/>
    </source>
</evidence>
<dbReference type="InterPro" id="IPR045621">
    <property type="entry name" value="BPD_transp_1_N"/>
</dbReference>
<dbReference type="GO" id="GO:0005886">
    <property type="term" value="C:plasma membrane"/>
    <property type="evidence" value="ECO:0007669"/>
    <property type="project" value="UniProtKB-SubCell"/>
</dbReference>
<comment type="subunit">
    <text evidence="11">The complex is composed of two ATP-binding proteins (NikD and NikE), two transmembrane proteins (NikB and NikC) and a solute-binding protein (NikA).</text>
</comment>
<sequence>MCLSGVGKALALFLGGTKMAAYIIRRLLHTILVVFAISLIIFFSIRLTGDPVSVMFSAGEPTKEAIEEVRRNLGLDKPIYVQYGIFLKGLVTFDLGESFRSGMPVMDLIMERLGATLALAFGGITVAMLIAFPVGILSAVKRGTGVDFFGRIFSLIGISFPNFWLGIMLILIFAVNLKWLPSSGFESFEHLILPSITLGMILSGILARLVRSSMLEVMNQQYVSTAKSKGISDWAVIIKHAFRNALLPTVTFLGLQFGSLLGGTVIVEQIFSWPGIGRLIIDAINQRDYPVIQGGVIFLAVIMVVVNLIIDLSYTLIDPRIKIGGSGRA</sequence>
<dbReference type="Gene3D" id="1.10.3720.10">
    <property type="entry name" value="MetI-like"/>
    <property type="match status" value="1"/>
</dbReference>
<feature type="transmembrane region" description="Helical" evidence="13">
    <location>
        <begin position="27"/>
        <end position="45"/>
    </location>
</feature>
<evidence type="ECO:0000313" key="16">
    <source>
        <dbReference type="Proteomes" id="UP000247150"/>
    </source>
</evidence>
<reference evidence="15 16" key="1">
    <citation type="submission" date="2018-05" db="EMBL/GenBank/DDBJ databases">
        <title>Freshwater and sediment microbial communities from various areas in North America, analyzing microbe dynamics in response to fracking.</title>
        <authorList>
            <person name="Lamendella R."/>
        </authorList>
    </citation>
    <scope>NUCLEOTIDE SEQUENCE [LARGE SCALE GENOMIC DNA]</scope>
    <source>
        <strain evidence="15 16">15_TX</strain>
    </source>
</reference>
<dbReference type="Pfam" id="PF19300">
    <property type="entry name" value="BPD_transp_1_N"/>
    <property type="match status" value="1"/>
</dbReference>
<feature type="transmembrane region" description="Helical" evidence="13">
    <location>
        <begin position="113"/>
        <end position="140"/>
    </location>
</feature>
<dbReference type="PANTHER" id="PTHR43163">
    <property type="entry name" value="DIPEPTIDE TRANSPORT SYSTEM PERMEASE PROTEIN DPPB-RELATED"/>
    <property type="match status" value="1"/>
</dbReference>
<evidence type="ECO:0000256" key="5">
    <source>
        <dbReference type="ARBA" id="ARBA00022692"/>
    </source>
</evidence>
<dbReference type="CDD" id="cd06261">
    <property type="entry name" value="TM_PBP2"/>
    <property type="match status" value="1"/>
</dbReference>
<keyword evidence="2 13" id="KW-0813">Transport</keyword>
<evidence type="ECO:0000256" key="8">
    <source>
        <dbReference type="ARBA" id="ARBA00023112"/>
    </source>
</evidence>
<evidence type="ECO:0000313" key="15">
    <source>
        <dbReference type="EMBL" id="PWW31415.1"/>
    </source>
</evidence>
<evidence type="ECO:0000256" key="13">
    <source>
        <dbReference type="RuleBase" id="RU363032"/>
    </source>
</evidence>
<dbReference type="InterPro" id="IPR035906">
    <property type="entry name" value="MetI-like_sf"/>
</dbReference>
<comment type="similarity">
    <text evidence="10">Belongs to the binding-protein-dependent transport system permease family. OppBC subfamily.</text>
</comment>
<evidence type="ECO:0000256" key="9">
    <source>
        <dbReference type="ARBA" id="ARBA00023136"/>
    </source>
</evidence>
<dbReference type="AlphaFoldDB" id="A0A2V3A4S1"/>
<dbReference type="PANTHER" id="PTHR43163:SF6">
    <property type="entry name" value="DIPEPTIDE TRANSPORT SYSTEM PERMEASE PROTEIN DPPB-RELATED"/>
    <property type="match status" value="1"/>
</dbReference>
<dbReference type="PROSITE" id="PS50928">
    <property type="entry name" value="ABC_TM1"/>
    <property type="match status" value="1"/>
</dbReference>
<dbReference type="GO" id="GO:0015099">
    <property type="term" value="F:nickel cation transmembrane transporter activity"/>
    <property type="evidence" value="ECO:0007669"/>
    <property type="project" value="InterPro"/>
</dbReference>
<dbReference type="EMBL" id="QGTW01000002">
    <property type="protein sequence ID" value="PWW31415.1"/>
    <property type="molecule type" value="Genomic_DNA"/>
</dbReference>
<evidence type="ECO:0000256" key="10">
    <source>
        <dbReference type="ARBA" id="ARBA00024202"/>
    </source>
</evidence>
<dbReference type="Proteomes" id="UP000247150">
    <property type="component" value="Unassembled WGS sequence"/>
</dbReference>
<keyword evidence="6 13" id="KW-1133">Transmembrane helix</keyword>
<evidence type="ECO:0000256" key="4">
    <source>
        <dbReference type="ARBA" id="ARBA00022596"/>
    </source>
</evidence>
<dbReference type="InterPro" id="IPR000515">
    <property type="entry name" value="MetI-like"/>
</dbReference>
<dbReference type="NCBIfam" id="NF045470">
    <property type="entry name" value="Opp2B"/>
    <property type="match status" value="1"/>
</dbReference>
<keyword evidence="4" id="KW-0533">Nickel</keyword>
<feature type="transmembrane region" description="Helical" evidence="13">
    <location>
        <begin position="291"/>
        <end position="310"/>
    </location>
</feature>
<keyword evidence="5 13" id="KW-0812">Transmembrane</keyword>
<keyword evidence="8" id="KW-0921">Nickel transport</keyword>
<evidence type="ECO:0000256" key="1">
    <source>
        <dbReference type="ARBA" id="ARBA00004651"/>
    </source>
</evidence>
<feature type="transmembrane region" description="Helical" evidence="13">
    <location>
        <begin position="191"/>
        <end position="210"/>
    </location>
</feature>
<dbReference type="Pfam" id="PF00528">
    <property type="entry name" value="BPD_transp_1"/>
    <property type="match status" value="1"/>
</dbReference>
<evidence type="ECO:0000256" key="12">
    <source>
        <dbReference type="ARBA" id="ARBA00044774"/>
    </source>
</evidence>
<dbReference type="InterPro" id="IPR050045">
    <property type="entry name" value="Opp2B"/>
</dbReference>
<organism evidence="15 16">
    <name type="scientific">Cytobacillus oceanisediminis</name>
    <dbReference type="NCBI Taxonomy" id="665099"/>
    <lineage>
        <taxon>Bacteria</taxon>
        <taxon>Bacillati</taxon>
        <taxon>Bacillota</taxon>
        <taxon>Bacilli</taxon>
        <taxon>Bacillales</taxon>
        <taxon>Bacillaceae</taxon>
        <taxon>Cytobacillus</taxon>
    </lineage>
</organism>
<keyword evidence="9 13" id="KW-0472">Membrane</keyword>
<gene>
    <name evidence="15" type="ORF">DFO73_102414</name>
</gene>
<evidence type="ECO:0000256" key="2">
    <source>
        <dbReference type="ARBA" id="ARBA00022448"/>
    </source>
</evidence>
<protein>
    <recommendedName>
        <fullName evidence="12">Nickel import system permease protein NikB</fullName>
    </recommendedName>
</protein>
<keyword evidence="3" id="KW-1003">Cell membrane</keyword>
<comment type="caution">
    <text evidence="15">The sequence shown here is derived from an EMBL/GenBank/DDBJ whole genome shotgun (WGS) entry which is preliminary data.</text>
</comment>
<evidence type="ECO:0000256" key="3">
    <source>
        <dbReference type="ARBA" id="ARBA00022475"/>
    </source>
</evidence>
<accession>A0A2V3A4S1</accession>
<name>A0A2V3A4S1_9BACI</name>
<evidence type="ECO:0000256" key="11">
    <source>
        <dbReference type="ARBA" id="ARBA00038669"/>
    </source>
</evidence>
<proteinExistence type="inferred from homology"/>
<feature type="transmembrane region" description="Helical" evidence="13">
    <location>
        <begin position="152"/>
        <end position="179"/>
    </location>
</feature>
<evidence type="ECO:0000256" key="7">
    <source>
        <dbReference type="ARBA" id="ARBA00023065"/>
    </source>
</evidence>
<keyword evidence="7" id="KW-0406">Ion transport</keyword>
<dbReference type="SUPFAM" id="SSF161098">
    <property type="entry name" value="MetI-like"/>
    <property type="match status" value="1"/>
</dbReference>
<feature type="transmembrane region" description="Helical" evidence="13">
    <location>
        <begin position="245"/>
        <end position="271"/>
    </location>
</feature>
<evidence type="ECO:0000256" key="6">
    <source>
        <dbReference type="ARBA" id="ARBA00022989"/>
    </source>
</evidence>
<feature type="domain" description="ABC transmembrane type-1" evidence="14">
    <location>
        <begin position="113"/>
        <end position="310"/>
    </location>
</feature>